<evidence type="ECO:0000256" key="1">
    <source>
        <dbReference type="SAM" id="MobiDB-lite"/>
    </source>
</evidence>
<dbReference type="Proteomes" id="UP001190700">
    <property type="component" value="Unassembled WGS sequence"/>
</dbReference>
<dbReference type="EMBL" id="LGRX02034074">
    <property type="protein sequence ID" value="KAK3238913.1"/>
    <property type="molecule type" value="Genomic_DNA"/>
</dbReference>
<reference evidence="2 3" key="1">
    <citation type="journal article" date="2015" name="Genome Biol. Evol.">
        <title>Comparative Genomics of a Bacterivorous Green Alga Reveals Evolutionary Causalities and Consequences of Phago-Mixotrophic Mode of Nutrition.</title>
        <authorList>
            <person name="Burns J.A."/>
            <person name="Paasch A."/>
            <person name="Narechania A."/>
            <person name="Kim E."/>
        </authorList>
    </citation>
    <scope>NUCLEOTIDE SEQUENCE [LARGE SCALE GENOMIC DNA]</scope>
    <source>
        <strain evidence="2 3">PLY_AMNH</strain>
    </source>
</reference>
<dbReference type="AlphaFoldDB" id="A0AAE0ES55"/>
<feature type="region of interest" description="Disordered" evidence="1">
    <location>
        <begin position="434"/>
        <end position="484"/>
    </location>
</feature>
<feature type="compositionally biased region" description="Polar residues" evidence="1">
    <location>
        <begin position="118"/>
        <end position="135"/>
    </location>
</feature>
<feature type="region of interest" description="Disordered" evidence="1">
    <location>
        <begin position="319"/>
        <end position="352"/>
    </location>
</feature>
<accession>A0AAE0ES55</accession>
<evidence type="ECO:0000313" key="3">
    <source>
        <dbReference type="Proteomes" id="UP001190700"/>
    </source>
</evidence>
<comment type="caution">
    <text evidence="2">The sequence shown here is derived from an EMBL/GenBank/DDBJ whole genome shotgun (WGS) entry which is preliminary data.</text>
</comment>
<gene>
    <name evidence="2" type="ORF">CYMTET_51116</name>
</gene>
<keyword evidence="3" id="KW-1185">Reference proteome</keyword>
<feature type="region of interest" description="Disordered" evidence="1">
    <location>
        <begin position="370"/>
        <end position="390"/>
    </location>
</feature>
<feature type="region of interest" description="Disordered" evidence="1">
    <location>
        <begin position="15"/>
        <end position="70"/>
    </location>
</feature>
<evidence type="ECO:0000313" key="2">
    <source>
        <dbReference type="EMBL" id="KAK3238913.1"/>
    </source>
</evidence>
<sequence>MSRLWKELASLAPWGWDPHVQSHPPGSAALKDFTRVDRWPDAENSPANKAALAKQTHPVPTQPRAKRAAAIAATERGFTQGHSPSKGTTSPTCVKRQACELNGGAQMPTPQICKRPRTASTPAHPSMQAGYSSGEDSPGRDHGRSWWSESPQAEPKGLFSTPGIATPGAAPSPAQLEASGKEGGAKLQSELSSHAKACDSLLMPATPFDDTRLSDTSPDASSARITRNELTAVASADADMPGASKGLGRLDQQALKAAHTVAVLHRVLSPREGTSYETPMRNVKAATFENVSPIPMLPTPMQLEVAPVSVPASSGNAVLPSPLSRNSSTSPPGAIPIDPWSSASKSRIDGAQGAAGHKLMDTPVIAMLPLPRAHTPSSSGSRGAALEPKRTRGQYTGAPLSFLGACSLLTELGKHGSAMEAYSVHRSRLKVSTDPAQAWPNQHRRKSMKSVEVAGGSVDRGLSQLRKQDAQEGWSWQPNPPAEI</sequence>
<proteinExistence type="predicted"/>
<organism evidence="2 3">
    <name type="scientific">Cymbomonas tetramitiformis</name>
    <dbReference type="NCBI Taxonomy" id="36881"/>
    <lineage>
        <taxon>Eukaryota</taxon>
        <taxon>Viridiplantae</taxon>
        <taxon>Chlorophyta</taxon>
        <taxon>Pyramimonadophyceae</taxon>
        <taxon>Pyramimonadales</taxon>
        <taxon>Pyramimonadaceae</taxon>
        <taxon>Cymbomonas</taxon>
    </lineage>
</organism>
<protein>
    <submittedName>
        <fullName evidence="2">Uncharacterized protein</fullName>
    </submittedName>
</protein>
<feature type="region of interest" description="Disordered" evidence="1">
    <location>
        <begin position="103"/>
        <end position="192"/>
    </location>
</feature>
<name>A0AAE0ES55_9CHLO</name>
<feature type="compositionally biased region" description="Basic and acidic residues" evidence="1">
    <location>
        <begin position="32"/>
        <end position="41"/>
    </location>
</feature>